<dbReference type="SUPFAM" id="SSF51905">
    <property type="entry name" value="FAD/NAD(P)-binding domain"/>
    <property type="match status" value="1"/>
</dbReference>
<comment type="cofactor">
    <cofactor evidence="1">
        <name>FAD</name>
        <dbReference type="ChEBI" id="CHEBI:57692"/>
    </cofactor>
</comment>
<evidence type="ECO:0000256" key="1">
    <source>
        <dbReference type="ARBA" id="ARBA00001974"/>
    </source>
</evidence>
<dbReference type="Gene3D" id="3.50.50.60">
    <property type="entry name" value="FAD/NAD(P)-binding domain"/>
    <property type="match status" value="1"/>
</dbReference>
<name>A0ABV7S7Y7_9ACTN</name>
<evidence type="ECO:0000259" key="5">
    <source>
        <dbReference type="Pfam" id="PF01494"/>
    </source>
</evidence>
<dbReference type="InterPro" id="IPR002938">
    <property type="entry name" value="FAD-bd"/>
</dbReference>
<dbReference type="PANTHER" id="PTHR46496">
    <property type="match status" value="1"/>
</dbReference>
<dbReference type="Pfam" id="PF01494">
    <property type="entry name" value="FAD_binding_3"/>
    <property type="match status" value="1"/>
</dbReference>
<protein>
    <submittedName>
        <fullName evidence="6">FAD-dependent monooxygenase</fullName>
    </submittedName>
</protein>
<evidence type="ECO:0000256" key="2">
    <source>
        <dbReference type="ARBA" id="ARBA00022630"/>
    </source>
</evidence>
<dbReference type="PRINTS" id="PR00420">
    <property type="entry name" value="RNGMNOXGNASE"/>
</dbReference>
<dbReference type="GO" id="GO:0004497">
    <property type="term" value="F:monooxygenase activity"/>
    <property type="evidence" value="ECO:0007669"/>
    <property type="project" value="UniProtKB-KW"/>
</dbReference>
<keyword evidence="3" id="KW-0274">FAD</keyword>
<accession>A0ABV7S7Y7</accession>
<dbReference type="RefSeq" id="WP_310778760.1">
    <property type="nucleotide sequence ID" value="NZ_JBHRWR010000003.1"/>
</dbReference>
<reference evidence="7" key="1">
    <citation type="journal article" date="2019" name="Int. J. Syst. Evol. Microbiol.">
        <title>The Global Catalogue of Microorganisms (GCM) 10K type strain sequencing project: providing services to taxonomists for standard genome sequencing and annotation.</title>
        <authorList>
            <consortium name="The Broad Institute Genomics Platform"/>
            <consortium name="The Broad Institute Genome Sequencing Center for Infectious Disease"/>
            <person name="Wu L."/>
            <person name="Ma J."/>
        </authorList>
    </citation>
    <scope>NUCLEOTIDE SEQUENCE [LARGE SCALE GENOMIC DNA]</scope>
    <source>
        <strain evidence="7">CGMCC 4.7035</strain>
    </source>
</reference>
<sequence>MAPDREIPKVLVVGAGIGGLTAAIALRRFGIDVEIYERASQMRTAGTGLSINSNATTALRSIGIDLGLEKRGQIVEQFRMMNRHGKLIREQPVKELFARAGAPSFSISRSELQKALLDEATGIPLTLNATMTHYTQDEGSVTAHFEDGTEARGDFLIGADGFKSAVRRQLSGLQDVREAGYICWLAITEFSHPKIKPGYVGHYWGSGQRFGIVDIGDGRVYWWGTKNMPPALSHDWAGGKKEVADTFSGWADEVREIIDQTSDDAILNVPARDRAFLERWGDGRVTLLGDAAHPMLTSLAMGSAMAIEDAVVLASTLADAPGMGPQALRAYEGHRVERTRTMVDKSRSLSKVEQLEGPIQCLLRDTFMRLIPKSALIRNNEEAVTFRNPVS</sequence>
<keyword evidence="2" id="KW-0285">Flavoprotein</keyword>
<evidence type="ECO:0000313" key="6">
    <source>
        <dbReference type="EMBL" id="MFC3572942.1"/>
    </source>
</evidence>
<evidence type="ECO:0000313" key="7">
    <source>
        <dbReference type="Proteomes" id="UP001595701"/>
    </source>
</evidence>
<gene>
    <name evidence="6" type="ORF">ACFOZ0_06555</name>
</gene>
<organism evidence="6 7">
    <name type="scientific">Streptomyces yaanensis</name>
    <dbReference type="NCBI Taxonomy" id="1142239"/>
    <lineage>
        <taxon>Bacteria</taxon>
        <taxon>Bacillati</taxon>
        <taxon>Actinomycetota</taxon>
        <taxon>Actinomycetes</taxon>
        <taxon>Kitasatosporales</taxon>
        <taxon>Streptomycetaceae</taxon>
        <taxon>Streptomyces</taxon>
    </lineage>
</organism>
<keyword evidence="4" id="KW-0560">Oxidoreductase</keyword>
<proteinExistence type="predicted"/>
<dbReference type="Proteomes" id="UP001595701">
    <property type="component" value="Unassembled WGS sequence"/>
</dbReference>
<evidence type="ECO:0000256" key="3">
    <source>
        <dbReference type="ARBA" id="ARBA00022827"/>
    </source>
</evidence>
<evidence type="ECO:0000256" key="4">
    <source>
        <dbReference type="ARBA" id="ARBA00023002"/>
    </source>
</evidence>
<feature type="domain" description="FAD-binding" evidence="5">
    <location>
        <begin position="9"/>
        <end position="345"/>
    </location>
</feature>
<keyword evidence="6" id="KW-0503">Monooxygenase</keyword>
<dbReference type="EMBL" id="JBHRWR010000003">
    <property type="protein sequence ID" value="MFC3572942.1"/>
    <property type="molecule type" value="Genomic_DNA"/>
</dbReference>
<dbReference type="PANTHER" id="PTHR46496:SF1">
    <property type="entry name" value="ZEAXANTHIN EPOXIDASE, CHLOROPLASTIC"/>
    <property type="match status" value="1"/>
</dbReference>
<keyword evidence="7" id="KW-1185">Reference proteome</keyword>
<dbReference type="InterPro" id="IPR036188">
    <property type="entry name" value="FAD/NAD-bd_sf"/>
</dbReference>
<comment type="caution">
    <text evidence="6">The sequence shown here is derived from an EMBL/GenBank/DDBJ whole genome shotgun (WGS) entry which is preliminary data.</text>
</comment>